<dbReference type="AlphaFoldDB" id="A0A4S8IXS5"/>
<keyword evidence="2" id="KW-1185">Reference proteome</keyword>
<accession>A0A4S8IXS5</accession>
<dbReference type="STRING" id="52838.A0A4S8IXS5"/>
<name>A0A4S8IXS5_MUSBA</name>
<sequence>MVLEVARGERPRLESVVWSLGCTIIKMTSGAQPWPDWRPKDAAEVMFLIGNGDELPAFAPVVGGLP</sequence>
<protein>
    <recommendedName>
        <fullName evidence="3">Protein kinase domain-containing protein</fullName>
    </recommendedName>
</protein>
<comment type="caution">
    <text evidence="1">The sequence shown here is derived from an EMBL/GenBank/DDBJ whole genome shotgun (WGS) entry which is preliminary data.</text>
</comment>
<dbReference type="EMBL" id="PYDT01000008">
    <property type="protein sequence ID" value="THU53727.1"/>
    <property type="molecule type" value="Genomic_DNA"/>
</dbReference>
<evidence type="ECO:0000313" key="2">
    <source>
        <dbReference type="Proteomes" id="UP000317650"/>
    </source>
</evidence>
<gene>
    <name evidence="1" type="ORF">C4D60_Mb10t17500</name>
</gene>
<dbReference type="Proteomes" id="UP000317650">
    <property type="component" value="Chromosome 10"/>
</dbReference>
<reference evidence="1 2" key="1">
    <citation type="journal article" date="2019" name="Nat. Plants">
        <title>Genome sequencing of Musa balbisiana reveals subgenome evolution and function divergence in polyploid bananas.</title>
        <authorList>
            <person name="Yao X."/>
        </authorList>
    </citation>
    <scope>NUCLEOTIDE SEQUENCE [LARGE SCALE GENOMIC DNA]</scope>
    <source>
        <strain evidence="2">cv. DH-PKW</strain>
        <tissue evidence="1">Leaves</tissue>
    </source>
</reference>
<dbReference type="InterPro" id="IPR011009">
    <property type="entry name" value="Kinase-like_dom_sf"/>
</dbReference>
<evidence type="ECO:0008006" key="3">
    <source>
        <dbReference type="Google" id="ProtNLM"/>
    </source>
</evidence>
<dbReference type="SUPFAM" id="SSF56112">
    <property type="entry name" value="Protein kinase-like (PK-like)"/>
    <property type="match status" value="1"/>
</dbReference>
<dbReference type="Gene3D" id="1.10.510.10">
    <property type="entry name" value="Transferase(Phosphotransferase) domain 1"/>
    <property type="match status" value="1"/>
</dbReference>
<proteinExistence type="predicted"/>
<evidence type="ECO:0000313" key="1">
    <source>
        <dbReference type="EMBL" id="THU53727.1"/>
    </source>
</evidence>
<organism evidence="1 2">
    <name type="scientific">Musa balbisiana</name>
    <name type="common">Banana</name>
    <dbReference type="NCBI Taxonomy" id="52838"/>
    <lineage>
        <taxon>Eukaryota</taxon>
        <taxon>Viridiplantae</taxon>
        <taxon>Streptophyta</taxon>
        <taxon>Embryophyta</taxon>
        <taxon>Tracheophyta</taxon>
        <taxon>Spermatophyta</taxon>
        <taxon>Magnoliopsida</taxon>
        <taxon>Liliopsida</taxon>
        <taxon>Zingiberales</taxon>
        <taxon>Musaceae</taxon>
        <taxon>Musa</taxon>
    </lineage>
</organism>